<name>A0A517DQI5_9FIRM</name>
<evidence type="ECO:0000313" key="2">
    <source>
        <dbReference type="Proteomes" id="UP000320776"/>
    </source>
</evidence>
<organism evidence="1 2">
    <name type="scientific">Sporomusa termitida</name>
    <dbReference type="NCBI Taxonomy" id="2377"/>
    <lineage>
        <taxon>Bacteria</taxon>
        <taxon>Bacillati</taxon>
        <taxon>Bacillota</taxon>
        <taxon>Negativicutes</taxon>
        <taxon>Selenomonadales</taxon>
        <taxon>Sporomusaceae</taxon>
        <taxon>Sporomusa</taxon>
    </lineage>
</organism>
<sequence>MVAYDFGVGQFLFGSMGQLYPGGDTVVNYAKVAEIMLDALLTIFPEADITSKDISQMYYGGKKLIYFDEAIPMINIDSLISNMSLYLYDRYGKKHYKDKIYNFLIVQDLH</sequence>
<evidence type="ECO:0000313" key="1">
    <source>
        <dbReference type="EMBL" id="QDR79622.1"/>
    </source>
</evidence>
<dbReference type="EMBL" id="CP036259">
    <property type="protein sequence ID" value="QDR79622.1"/>
    <property type="molecule type" value="Genomic_DNA"/>
</dbReference>
<proteinExistence type="predicted"/>
<gene>
    <name evidence="1" type="ORF">SPTER_09000</name>
</gene>
<dbReference type="RefSeq" id="WP_144349235.1">
    <property type="nucleotide sequence ID" value="NZ_CP036259.1"/>
</dbReference>
<accession>A0A517DQI5</accession>
<dbReference type="AlphaFoldDB" id="A0A517DQI5"/>
<dbReference type="Proteomes" id="UP000320776">
    <property type="component" value="Chromosome"/>
</dbReference>
<dbReference type="OrthoDB" id="581132at2"/>
<dbReference type="KEGG" id="sted:SPTER_09000"/>
<reference evidence="1 2" key="1">
    <citation type="submission" date="2019-02" db="EMBL/GenBank/DDBJ databases">
        <title>Closed genome of Sporomusa termitida DSM 4440.</title>
        <authorList>
            <person name="Poehlein A."/>
            <person name="Daniel R."/>
        </authorList>
    </citation>
    <scope>NUCLEOTIDE SEQUENCE [LARGE SCALE GENOMIC DNA]</scope>
    <source>
        <strain evidence="1 2">DSM 4440</strain>
    </source>
</reference>
<keyword evidence="2" id="KW-1185">Reference proteome</keyword>
<protein>
    <submittedName>
        <fullName evidence="1">Uncharacterized protein</fullName>
    </submittedName>
</protein>